<dbReference type="Pfam" id="PF04932">
    <property type="entry name" value="Wzy_C"/>
    <property type="match status" value="1"/>
</dbReference>
<name>A0A0D7E639_STUST</name>
<feature type="transmembrane region" description="Helical" evidence="5">
    <location>
        <begin position="218"/>
        <end position="236"/>
    </location>
</feature>
<dbReference type="PANTHER" id="PTHR37422:SF13">
    <property type="entry name" value="LIPOPOLYSACCHARIDE BIOSYNTHESIS PROTEIN PA4999-RELATED"/>
    <property type="match status" value="1"/>
</dbReference>
<dbReference type="PANTHER" id="PTHR37422">
    <property type="entry name" value="TEICHURONIC ACID BIOSYNTHESIS PROTEIN TUAE"/>
    <property type="match status" value="1"/>
</dbReference>
<evidence type="ECO:0000259" key="6">
    <source>
        <dbReference type="Pfam" id="PF04932"/>
    </source>
</evidence>
<dbReference type="RefSeq" id="WP_044315486.1">
    <property type="nucleotide sequence ID" value="NZ_JXXD01000141.1"/>
</dbReference>
<evidence type="ECO:0000256" key="3">
    <source>
        <dbReference type="ARBA" id="ARBA00022989"/>
    </source>
</evidence>
<protein>
    <submittedName>
        <fullName evidence="7">Pilus assembly protein</fullName>
    </submittedName>
</protein>
<dbReference type="GO" id="GO:0016020">
    <property type="term" value="C:membrane"/>
    <property type="evidence" value="ECO:0007669"/>
    <property type="project" value="UniProtKB-SubCell"/>
</dbReference>
<feature type="transmembrane region" description="Helical" evidence="5">
    <location>
        <begin position="97"/>
        <end position="115"/>
    </location>
</feature>
<comment type="subcellular location">
    <subcellularLocation>
        <location evidence="1">Membrane</location>
        <topology evidence="1">Multi-pass membrane protein</topology>
    </subcellularLocation>
</comment>
<feature type="transmembrane region" description="Helical" evidence="5">
    <location>
        <begin position="358"/>
        <end position="375"/>
    </location>
</feature>
<evidence type="ECO:0000313" key="8">
    <source>
        <dbReference type="Proteomes" id="UP000032439"/>
    </source>
</evidence>
<keyword evidence="3 5" id="KW-1133">Transmembrane helix</keyword>
<feature type="transmembrane region" description="Helical" evidence="5">
    <location>
        <begin position="12"/>
        <end position="32"/>
    </location>
</feature>
<dbReference type="InterPro" id="IPR007016">
    <property type="entry name" value="O-antigen_ligase-rel_domated"/>
</dbReference>
<dbReference type="EMBL" id="JXXD01000141">
    <property type="protein sequence ID" value="KIZ35052.1"/>
    <property type="molecule type" value="Genomic_DNA"/>
</dbReference>
<evidence type="ECO:0000256" key="4">
    <source>
        <dbReference type="ARBA" id="ARBA00023136"/>
    </source>
</evidence>
<dbReference type="InterPro" id="IPR051533">
    <property type="entry name" value="WaaL-like"/>
</dbReference>
<keyword evidence="4 5" id="KW-0472">Membrane</keyword>
<feature type="transmembrane region" description="Helical" evidence="5">
    <location>
        <begin position="327"/>
        <end position="346"/>
    </location>
</feature>
<feature type="domain" description="O-antigen ligase-related" evidence="6">
    <location>
        <begin position="201"/>
        <end position="334"/>
    </location>
</feature>
<feature type="transmembrane region" description="Helical" evidence="5">
    <location>
        <begin position="69"/>
        <end position="91"/>
    </location>
</feature>
<feature type="transmembrane region" description="Helical" evidence="5">
    <location>
        <begin position="122"/>
        <end position="147"/>
    </location>
</feature>
<dbReference type="Proteomes" id="UP000032439">
    <property type="component" value="Unassembled WGS sequence"/>
</dbReference>
<keyword evidence="2 5" id="KW-0812">Transmembrane</keyword>
<reference evidence="7 8" key="1">
    <citation type="submission" date="2014-11" db="EMBL/GenBank/DDBJ databases">
        <title>Genomics and ecophysiology of heterotrophic nitrogen fixing bacteria isolated from estuarine surface water.</title>
        <authorList>
            <person name="Bentzon-Tilia M."/>
            <person name="Severin I."/>
            <person name="Hansen L.H."/>
            <person name="Riemann L."/>
        </authorList>
    </citation>
    <scope>NUCLEOTIDE SEQUENCE [LARGE SCALE GENOMIC DNA]</scope>
    <source>
        <strain evidence="7 8">BAL361</strain>
    </source>
</reference>
<dbReference type="PATRIC" id="fig|316.110.peg.868"/>
<organism evidence="7 8">
    <name type="scientific">Stutzerimonas stutzeri</name>
    <name type="common">Pseudomonas stutzeri</name>
    <dbReference type="NCBI Taxonomy" id="316"/>
    <lineage>
        <taxon>Bacteria</taxon>
        <taxon>Pseudomonadati</taxon>
        <taxon>Pseudomonadota</taxon>
        <taxon>Gammaproteobacteria</taxon>
        <taxon>Pseudomonadales</taxon>
        <taxon>Pseudomonadaceae</taxon>
        <taxon>Stutzerimonas</taxon>
    </lineage>
</organism>
<evidence type="ECO:0000313" key="7">
    <source>
        <dbReference type="EMBL" id="KIZ35052.1"/>
    </source>
</evidence>
<sequence>MSRIEALIPATIAYALLAVLLIAFSFSAIDTWHLGYGWHDQQRIYQLLLLCACAPLAFLLPQRALPRPALLLLSSLLLLGLCSSALSALPQWALKEWSRYIGLLLLSLVVGGLAERPIWQSFILWVMAAVGFLHAFQFLVYYLMAFVTGIRMLDADILFNGFSNPRFFGQFQVMLFPVMALLLKRCHHQRRTSLTTLLGLALITQWCIAYTLGGRGLWLGLIVSHFVLLLINRQLWRIMALQASMALLGFSLFLLLFKLIPFWLELAPSLRNSLRVSLSGREHLWQLAWEAAVANPWLGVGPMHYSANYNPIAAHPHQVVLQWLAEWGFATTLFALAIGAWGLSHGARCLCQTSAHELDAGLWVAIVGALVLAQIDGVFVMPYTETWLALLIGLALARWSSPIPAKMSQRIAIGIFAIPVVLVLGKVLIKEAPTLPLTQETDIKEHHTGWTPRFWSHGWLPVKSP</sequence>
<dbReference type="AlphaFoldDB" id="A0A0D7E639"/>
<feature type="transmembrane region" description="Helical" evidence="5">
    <location>
        <begin position="243"/>
        <end position="264"/>
    </location>
</feature>
<feature type="transmembrane region" description="Helical" evidence="5">
    <location>
        <begin position="195"/>
        <end position="212"/>
    </location>
</feature>
<feature type="transmembrane region" description="Helical" evidence="5">
    <location>
        <begin position="411"/>
        <end position="429"/>
    </location>
</feature>
<gene>
    <name evidence="7" type="ORF">LO50_14900</name>
</gene>
<evidence type="ECO:0000256" key="1">
    <source>
        <dbReference type="ARBA" id="ARBA00004141"/>
    </source>
</evidence>
<evidence type="ECO:0000256" key="5">
    <source>
        <dbReference type="SAM" id="Phobius"/>
    </source>
</evidence>
<feature type="transmembrane region" description="Helical" evidence="5">
    <location>
        <begin position="167"/>
        <end position="183"/>
    </location>
</feature>
<accession>A0A0D7E639</accession>
<feature type="transmembrane region" description="Helical" evidence="5">
    <location>
        <begin position="44"/>
        <end position="62"/>
    </location>
</feature>
<comment type="caution">
    <text evidence="7">The sequence shown here is derived from an EMBL/GenBank/DDBJ whole genome shotgun (WGS) entry which is preliminary data.</text>
</comment>
<evidence type="ECO:0000256" key="2">
    <source>
        <dbReference type="ARBA" id="ARBA00022692"/>
    </source>
</evidence>
<proteinExistence type="predicted"/>